<sequence length="98" mass="10655">MIDLTGAGERRLEPRRKMFGPVALRFGGMAARAHFLDLSCWGALAYCETPPGQGAYLVVEALGVQASARVIWANGKRFGIQFSQPLTQEAMDAWIEGA</sequence>
<feature type="domain" description="PilZ" evidence="1">
    <location>
        <begin position="9"/>
        <end position="91"/>
    </location>
</feature>
<reference evidence="2 3" key="1">
    <citation type="journal article" date="2012" name="J. Bacteriol.">
        <title>Genome sequence of Sphingobium indicum B90A, a hexachlorocyclohexane-degrading bacterium.</title>
        <authorList>
            <person name="Anand S."/>
            <person name="Sangwan N."/>
            <person name="Lata P."/>
            <person name="Kaur J."/>
            <person name="Dua A."/>
            <person name="Singh A.K."/>
            <person name="Verma M."/>
            <person name="Kaur J."/>
            <person name="Khurana J.P."/>
            <person name="Khurana P."/>
            <person name="Mathur S."/>
            <person name="Lal R."/>
        </authorList>
    </citation>
    <scope>NUCLEOTIDE SEQUENCE [LARGE SCALE GENOMIC DNA]</scope>
    <source>
        <strain evidence="3">DSM 16412 / CCM 7286 / MTCC 6364 / B90A</strain>
    </source>
</reference>
<organism evidence="2 3">
    <name type="scientific">Sphingobium indicum (strain DSM 16412 / CCM 7286 / MTCC 6364 / B90A)</name>
    <dbReference type="NCBI Taxonomy" id="861109"/>
    <lineage>
        <taxon>Bacteria</taxon>
        <taxon>Pseudomonadati</taxon>
        <taxon>Pseudomonadota</taxon>
        <taxon>Alphaproteobacteria</taxon>
        <taxon>Sphingomonadales</taxon>
        <taxon>Sphingomonadaceae</taxon>
        <taxon>Sphingobium</taxon>
    </lineage>
</organism>
<dbReference type="InterPro" id="IPR009875">
    <property type="entry name" value="PilZ_domain"/>
</dbReference>
<accession>A0A1L5BPE4</accession>
<dbReference type="GO" id="GO:0035438">
    <property type="term" value="F:cyclic-di-GMP binding"/>
    <property type="evidence" value="ECO:0007669"/>
    <property type="project" value="InterPro"/>
</dbReference>
<dbReference type="SUPFAM" id="SSF141371">
    <property type="entry name" value="PilZ domain-like"/>
    <property type="match status" value="1"/>
</dbReference>
<protein>
    <submittedName>
        <fullName evidence="2">Pilus assembly protein PilZ</fullName>
    </submittedName>
</protein>
<dbReference type="Proteomes" id="UP000004550">
    <property type="component" value="Chromosome"/>
</dbReference>
<dbReference type="Pfam" id="PF07238">
    <property type="entry name" value="PilZ"/>
    <property type="match status" value="1"/>
</dbReference>
<dbReference type="KEGG" id="sinb:SIDU_09915"/>
<dbReference type="AlphaFoldDB" id="A0A1L5BPE4"/>
<gene>
    <name evidence="2" type="ORF">SIDU_09915</name>
</gene>
<evidence type="ECO:0000259" key="1">
    <source>
        <dbReference type="Pfam" id="PF07238"/>
    </source>
</evidence>
<dbReference type="EMBL" id="CP013070">
    <property type="protein sequence ID" value="APL94800.1"/>
    <property type="molecule type" value="Genomic_DNA"/>
</dbReference>
<dbReference type="RefSeq" id="WP_007687625.1">
    <property type="nucleotide sequence ID" value="NZ_CP013070.1"/>
</dbReference>
<evidence type="ECO:0000313" key="3">
    <source>
        <dbReference type="Proteomes" id="UP000004550"/>
    </source>
</evidence>
<name>A0A1L5BPE4_SPHIB</name>
<evidence type="ECO:0000313" key="2">
    <source>
        <dbReference type="EMBL" id="APL94800.1"/>
    </source>
</evidence>
<proteinExistence type="predicted"/>